<dbReference type="PANTHER" id="PTHR37984">
    <property type="entry name" value="PROTEIN CBG26694"/>
    <property type="match status" value="1"/>
</dbReference>
<dbReference type="PANTHER" id="PTHR37984:SF5">
    <property type="entry name" value="PROTEIN NYNRIN-LIKE"/>
    <property type="match status" value="1"/>
</dbReference>
<dbReference type="InterPro" id="IPR012337">
    <property type="entry name" value="RNaseH-like_sf"/>
</dbReference>
<evidence type="ECO:0000313" key="2">
    <source>
        <dbReference type="WBParaSite" id="TASK_0000131701-mRNA-1"/>
    </source>
</evidence>
<dbReference type="Gene3D" id="3.30.420.10">
    <property type="entry name" value="Ribonuclease H-like superfamily/Ribonuclease H"/>
    <property type="match status" value="1"/>
</dbReference>
<dbReference type="InterPro" id="IPR001584">
    <property type="entry name" value="Integrase_cat-core"/>
</dbReference>
<dbReference type="AlphaFoldDB" id="A0A0R3VVB0"/>
<dbReference type="SUPFAM" id="SSF53098">
    <property type="entry name" value="Ribonuclease H-like"/>
    <property type="match status" value="1"/>
</dbReference>
<name>A0A0R3VVB0_TAEAS</name>
<protein>
    <submittedName>
        <fullName evidence="2">Integrase catalytic domain-containing protein</fullName>
    </submittedName>
</protein>
<proteinExistence type="predicted"/>
<accession>A0A0R3VVB0</accession>
<feature type="domain" description="Integrase catalytic" evidence="1">
    <location>
        <begin position="215"/>
        <end position="263"/>
    </location>
</feature>
<dbReference type="STRING" id="60517.A0A0R3VVB0"/>
<dbReference type="PROSITE" id="PS50994">
    <property type="entry name" value="INTEGRASE"/>
    <property type="match status" value="1"/>
</dbReference>
<dbReference type="InterPro" id="IPR036397">
    <property type="entry name" value="RNaseH_sf"/>
</dbReference>
<dbReference type="InterPro" id="IPR050951">
    <property type="entry name" value="Retrovirus_Pol_polyprotein"/>
</dbReference>
<reference evidence="2" key="1">
    <citation type="submission" date="2017-02" db="UniProtKB">
        <authorList>
            <consortium name="WormBaseParasite"/>
        </authorList>
    </citation>
    <scope>IDENTIFICATION</scope>
</reference>
<dbReference type="GO" id="GO:0003676">
    <property type="term" value="F:nucleic acid binding"/>
    <property type="evidence" value="ECO:0007669"/>
    <property type="project" value="InterPro"/>
</dbReference>
<dbReference type="WBParaSite" id="TASK_0000131701-mRNA-1">
    <property type="protein sequence ID" value="TASK_0000131701-mRNA-1"/>
    <property type="gene ID" value="TASK_0000131701"/>
</dbReference>
<evidence type="ECO:0000259" key="1">
    <source>
        <dbReference type="PROSITE" id="PS50994"/>
    </source>
</evidence>
<dbReference type="GO" id="GO:0015074">
    <property type="term" value="P:DNA integration"/>
    <property type="evidence" value="ECO:0007669"/>
    <property type="project" value="InterPro"/>
</dbReference>
<sequence>MLVRRTAAICRKRAKQSNADGLSRRPLSAEKDSVIVDTLLLSKPTRHRWRNTQSTDPDRALKRFLASSYKPTAEEMNSSSKAARRIWRRCSKLSLKDEVLWYQEDATSPKRLVVPGSLIQTVLQQLHKQLEASSKRYCQSSLTPDMLDICQTCITCSGFKKPRFTAIAPLQPMPTGLSGERAGIDIMCPPPLSKRETAISRGGINIKRWICQYRVPESVHSDQCPNFEYRLYIELCKIFGIAKTRTTPGHPQGNKQVGRTNRT</sequence>
<organism evidence="2">
    <name type="scientific">Taenia asiatica</name>
    <name type="common">Asian tapeworm</name>
    <dbReference type="NCBI Taxonomy" id="60517"/>
    <lineage>
        <taxon>Eukaryota</taxon>
        <taxon>Metazoa</taxon>
        <taxon>Spiralia</taxon>
        <taxon>Lophotrochozoa</taxon>
        <taxon>Platyhelminthes</taxon>
        <taxon>Cestoda</taxon>
        <taxon>Eucestoda</taxon>
        <taxon>Cyclophyllidea</taxon>
        <taxon>Taeniidae</taxon>
        <taxon>Taenia</taxon>
    </lineage>
</organism>